<dbReference type="AlphaFoldDB" id="A0AA40F1C7"/>
<evidence type="ECO:0000313" key="3">
    <source>
        <dbReference type="Proteomes" id="UP001172155"/>
    </source>
</evidence>
<comment type="caution">
    <text evidence="2">The sequence shown here is derived from an EMBL/GenBank/DDBJ whole genome shotgun (WGS) entry which is preliminary data.</text>
</comment>
<feature type="compositionally biased region" description="Basic and acidic residues" evidence="1">
    <location>
        <begin position="232"/>
        <end position="246"/>
    </location>
</feature>
<feature type="compositionally biased region" description="Low complexity" evidence="1">
    <location>
        <begin position="479"/>
        <end position="489"/>
    </location>
</feature>
<feature type="region of interest" description="Disordered" evidence="1">
    <location>
        <begin position="1"/>
        <end position="38"/>
    </location>
</feature>
<protein>
    <submittedName>
        <fullName evidence="2">Uncharacterized protein</fullName>
    </submittedName>
</protein>
<dbReference type="Proteomes" id="UP001172155">
    <property type="component" value="Unassembled WGS sequence"/>
</dbReference>
<feature type="compositionally biased region" description="Pro residues" evidence="1">
    <location>
        <begin position="817"/>
        <end position="826"/>
    </location>
</feature>
<dbReference type="EMBL" id="JAUKUD010000003">
    <property type="protein sequence ID" value="KAK0749184.1"/>
    <property type="molecule type" value="Genomic_DNA"/>
</dbReference>
<accession>A0AA40F1C7</accession>
<evidence type="ECO:0000256" key="1">
    <source>
        <dbReference type="SAM" id="MobiDB-lite"/>
    </source>
</evidence>
<reference evidence="2" key="1">
    <citation type="submission" date="2023-06" db="EMBL/GenBank/DDBJ databases">
        <title>Genome-scale phylogeny and comparative genomics of the fungal order Sordariales.</title>
        <authorList>
            <consortium name="Lawrence Berkeley National Laboratory"/>
            <person name="Hensen N."/>
            <person name="Bonometti L."/>
            <person name="Westerberg I."/>
            <person name="Brannstrom I.O."/>
            <person name="Guillou S."/>
            <person name="Cros-Aarteil S."/>
            <person name="Calhoun S."/>
            <person name="Haridas S."/>
            <person name="Kuo A."/>
            <person name="Mondo S."/>
            <person name="Pangilinan J."/>
            <person name="Riley R."/>
            <person name="LaButti K."/>
            <person name="Andreopoulos B."/>
            <person name="Lipzen A."/>
            <person name="Chen C."/>
            <person name="Yanf M."/>
            <person name="Daum C."/>
            <person name="Ng V."/>
            <person name="Clum A."/>
            <person name="Steindorff A."/>
            <person name="Ohm R."/>
            <person name="Martin F."/>
            <person name="Silar P."/>
            <person name="Natvig D."/>
            <person name="Lalanne C."/>
            <person name="Gautier V."/>
            <person name="Ament-velasquez S.L."/>
            <person name="Kruys A."/>
            <person name="Hutchinson M.I."/>
            <person name="Powell A.J."/>
            <person name="Barry K."/>
            <person name="Miller A.N."/>
            <person name="Grigoriev I.V."/>
            <person name="Debuchy R."/>
            <person name="Gladieux P."/>
            <person name="Thoren M.H."/>
            <person name="Johannesson H."/>
        </authorList>
    </citation>
    <scope>NUCLEOTIDE SEQUENCE</scope>
    <source>
        <strain evidence="2">SMH3187-1</strain>
    </source>
</reference>
<feature type="compositionally biased region" description="Polar residues" evidence="1">
    <location>
        <begin position="430"/>
        <end position="453"/>
    </location>
</feature>
<feature type="compositionally biased region" description="Low complexity" evidence="1">
    <location>
        <begin position="562"/>
        <end position="575"/>
    </location>
</feature>
<feature type="compositionally biased region" description="Pro residues" evidence="1">
    <location>
        <begin position="774"/>
        <end position="791"/>
    </location>
</feature>
<feature type="compositionally biased region" description="Polar residues" evidence="1">
    <location>
        <begin position="499"/>
        <end position="523"/>
    </location>
</feature>
<feature type="region of interest" description="Disordered" evidence="1">
    <location>
        <begin position="627"/>
        <end position="702"/>
    </location>
</feature>
<keyword evidence="3" id="KW-1185">Reference proteome</keyword>
<proteinExistence type="predicted"/>
<feature type="region of interest" description="Disordered" evidence="1">
    <location>
        <begin position="223"/>
        <end position="576"/>
    </location>
</feature>
<feature type="compositionally biased region" description="Pro residues" evidence="1">
    <location>
        <begin position="753"/>
        <end position="762"/>
    </location>
</feature>
<sequence>MVSFFGIKFGEKKRDGGGKKKKGRDHDDDELFGPKGDNAMMGAPYFPGGHNFAASSMVNLTSGGPGNRGSFSSLKAKPNASDVNLRARFAKNNGSSASLVAPSPAFGPRAAAKNRPSSGLASPGPGFGSRLGTKNSSAINLALPPVGLGPRPATASGKAQDWPSPADRSLPVVPLTPKSPPALDIQLPPTPKGDGDTDSVFGEEADDMVDTIMASVEEKLAKEKALAAASRKVAERQEKEHMELRSRTTAQRPPAAHIPQQSWQANDGERQPRGPMFQGAPEERPGSRGGVRSPVFRGNADDRPSSRGGVRSPVFQGAPEERPGSRGGVRGPVFMGNPDERPGSRNGRPNGPPPMSRGPQMDPSRPGPAYNLRVGPHGPPRHGPPTQDLPQPPSRTGHRRGPRGESPGPLTLRALQDTRGPSLDGHRPGFQSSNLGAPRSFSPNPAGQRSQSPAYMRSAADKSGLLPRGQGLQGYRSESPTPISPISPSKYSQLDEVRTQSPSTYSHPSRGNMNENRSQSPAPSSRGPYGYSRQESGSTMQSMTSTGPSLRELMAQSPEPQVSHTRSTSVSSHDSWPIEQFAKPIIQSVQARRDTFTLNTPRRHSLSMEIEELEKSLMVAQQIQITPDPVRSSYSSSHYSDDSDYTPEPTVTLQPAPQRASPEAPVYAPQELSPIRGRQALRRGPRRPTLDEYNVSNTQLAPARVQPSPIELLSPLTRAITPQYRALAADPTPPRQTSPTNFVDTGFKFDFGPPPVMAPPTPDSATWPLATSPSPDPALSPTPEPIFPNPLPRSSAAPAPLTFNFSPDAYSRDPALWTPPPPPPPRSASRTPSLREPVEDAPPPISKTGAFLAAAPPPFNFNSPINPPSRSRTPVDGVNAGEAAAAAAALGIGMARGPSMRVPVDRRARLGRVDAFGTDFI</sequence>
<name>A0AA40F1C7_9PEZI</name>
<feature type="compositionally biased region" description="Low complexity" evidence="1">
    <location>
        <begin position="536"/>
        <end position="549"/>
    </location>
</feature>
<feature type="compositionally biased region" description="Low complexity" evidence="1">
    <location>
        <begin position="792"/>
        <end position="801"/>
    </location>
</feature>
<feature type="compositionally biased region" description="Basic and acidic residues" evidence="1">
    <location>
        <begin position="9"/>
        <end position="18"/>
    </location>
</feature>
<organism evidence="2 3">
    <name type="scientific">Schizothecium vesticola</name>
    <dbReference type="NCBI Taxonomy" id="314040"/>
    <lineage>
        <taxon>Eukaryota</taxon>
        <taxon>Fungi</taxon>
        <taxon>Dikarya</taxon>
        <taxon>Ascomycota</taxon>
        <taxon>Pezizomycotina</taxon>
        <taxon>Sordariomycetes</taxon>
        <taxon>Sordariomycetidae</taxon>
        <taxon>Sordariales</taxon>
        <taxon>Schizotheciaceae</taxon>
        <taxon>Schizothecium</taxon>
    </lineage>
</organism>
<feature type="region of interest" description="Disordered" evidence="1">
    <location>
        <begin position="92"/>
        <end position="202"/>
    </location>
</feature>
<feature type="region of interest" description="Disordered" evidence="1">
    <location>
        <begin position="753"/>
        <end position="848"/>
    </location>
</feature>
<gene>
    <name evidence="2" type="ORF">B0T18DRAFT_99224</name>
</gene>
<evidence type="ECO:0000313" key="2">
    <source>
        <dbReference type="EMBL" id="KAK0749184.1"/>
    </source>
</evidence>